<organism evidence="20 21">
    <name type="scientific">Desulfobulbus oralis</name>
    <dbReference type="NCBI Taxonomy" id="1986146"/>
    <lineage>
        <taxon>Bacteria</taxon>
        <taxon>Pseudomonadati</taxon>
        <taxon>Thermodesulfobacteriota</taxon>
        <taxon>Desulfobulbia</taxon>
        <taxon>Desulfobulbales</taxon>
        <taxon>Desulfobulbaceae</taxon>
        <taxon>Desulfobulbus</taxon>
    </lineage>
</organism>
<evidence type="ECO:0000256" key="9">
    <source>
        <dbReference type="ARBA" id="ARBA00022679"/>
    </source>
</evidence>
<evidence type="ECO:0000256" key="1">
    <source>
        <dbReference type="ARBA" id="ARBA00001946"/>
    </source>
</evidence>
<feature type="transmembrane region" description="Helical" evidence="19">
    <location>
        <begin position="60"/>
        <end position="78"/>
    </location>
</feature>
<feature type="transmembrane region" description="Helical" evidence="19">
    <location>
        <begin position="176"/>
        <end position="193"/>
    </location>
</feature>
<evidence type="ECO:0000256" key="18">
    <source>
        <dbReference type="ARBA" id="ARBA00049504"/>
    </source>
</evidence>
<evidence type="ECO:0000256" key="13">
    <source>
        <dbReference type="ARBA" id="ARBA00023136"/>
    </source>
</evidence>
<evidence type="ECO:0000256" key="15">
    <source>
        <dbReference type="ARBA" id="ARBA00032605"/>
    </source>
</evidence>
<protein>
    <recommendedName>
        <fullName evidence="6 19">Adenosylcobinamide-GDP ribazoletransferase</fullName>
        <ecNumber evidence="5 19">2.7.8.26</ecNumber>
    </recommendedName>
    <alternativeName>
        <fullName evidence="16 19">Cobalamin synthase</fullName>
    </alternativeName>
    <alternativeName>
        <fullName evidence="15 19">Cobalamin-5'-phosphate synthase</fullName>
    </alternativeName>
</protein>
<dbReference type="GO" id="GO:0005886">
    <property type="term" value="C:plasma membrane"/>
    <property type="evidence" value="ECO:0007669"/>
    <property type="project" value="UniProtKB-SubCell"/>
</dbReference>
<comment type="pathway">
    <text evidence="3 19">Cofactor biosynthesis; adenosylcobalamin biosynthesis; adenosylcobalamin from cob(II)yrinate a,c-diamide: step 7/7.</text>
</comment>
<feature type="transmembrane region" description="Helical" evidence="19">
    <location>
        <begin position="107"/>
        <end position="125"/>
    </location>
</feature>
<evidence type="ECO:0000256" key="19">
    <source>
        <dbReference type="HAMAP-Rule" id="MF_00719"/>
    </source>
</evidence>
<evidence type="ECO:0000256" key="11">
    <source>
        <dbReference type="ARBA" id="ARBA00022842"/>
    </source>
</evidence>
<keyword evidence="11 19" id="KW-0460">Magnesium</keyword>
<evidence type="ECO:0000256" key="17">
    <source>
        <dbReference type="ARBA" id="ARBA00048623"/>
    </source>
</evidence>
<dbReference type="PANTHER" id="PTHR34148:SF1">
    <property type="entry name" value="ADENOSYLCOBINAMIDE-GDP RIBAZOLETRANSFERASE"/>
    <property type="match status" value="1"/>
</dbReference>
<evidence type="ECO:0000256" key="2">
    <source>
        <dbReference type="ARBA" id="ARBA00004651"/>
    </source>
</evidence>
<feature type="transmembrane region" description="Helical" evidence="19">
    <location>
        <begin position="132"/>
        <end position="156"/>
    </location>
</feature>
<feature type="transmembrane region" description="Helical" evidence="19">
    <location>
        <begin position="200"/>
        <end position="219"/>
    </location>
</feature>
<dbReference type="NCBIfam" id="TIGR00317">
    <property type="entry name" value="cobS"/>
    <property type="match status" value="1"/>
</dbReference>
<dbReference type="InterPro" id="IPR003805">
    <property type="entry name" value="CobS"/>
</dbReference>
<evidence type="ECO:0000313" key="21">
    <source>
        <dbReference type="Proteomes" id="UP000239867"/>
    </source>
</evidence>
<evidence type="ECO:0000256" key="14">
    <source>
        <dbReference type="ARBA" id="ARBA00025228"/>
    </source>
</evidence>
<accession>A0A2L1GKN3</accession>
<evidence type="ECO:0000313" key="20">
    <source>
        <dbReference type="EMBL" id="AVD70187.1"/>
    </source>
</evidence>
<dbReference type="PANTHER" id="PTHR34148">
    <property type="entry name" value="ADENOSYLCOBINAMIDE-GDP RIBAZOLETRANSFERASE"/>
    <property type="match status" value="1"/>
</dbReference>
<evidence type="ECO:0000256" key="3">
    <source>
        <dbReference type="ARBA" id="ARBA00004663"/>
    </source>
</evidence>
<keyword evidence="8 19" id="KW-0169">Cobalamin biosynthesis</keyword>
<evidence type="ECO:0000256" key="10">
    <source>
        <dbReference type="ARBA" id="ARBA00022692"/>
    </source>
</evidence>
<dbReference type="Pfam" id="PF02654">
    <property type="entry name" value="CobS"/>
    <property type="match status" value="1"/>
</dbReference>
<dbReference type="EMBL" id="CP021255">
    <property type="protein sequence ID" value="AVD70187.1"/>
    <property type="molecule type" value="Genomic_DNA"/>
</dbReference>
<evidence type="ECO:0000256" key="8">
    <source>
        <dbReference type="ARBA" id="ARBA00022573"/>
    </source>
</evidence>
<comment type="catalytic activity">
    <reaction evidence="18 19">
        <text>alpha-ribazole 5'-phosphate + adenosylcob(III)inamide-GDP = adenosylcob(III)alamin 5'-phosphate + GMP + H(+)</text>
        <dbReference type="Rhea" id="RHEA:23560"/>
        <dbReference type="ChEBI" id="CHEBI:15378"/>
        <dbReference type="ChEBI" id="CHEBI:57918"/>
        <dbReference type="ChEBI" id="CHEBI:58115"/>
        <dbReference type="ChEBI" id="CHEBI:60487"/>
        <dbReference type="ChEBI" id="CHEBI:60493"/>
        <dbReference type="EC" id="2.7.8.26"/>
    </reaction>
</comment>
<dbReference type="RefSeq" id="WP_104935513.1">
    <property type="nucleotide sequence ID" value="NZ_CP021255.1"/>
</dbReference>
<dbReference type="HAMAP" id="MF_00719">
    <property type="entry name" value="CobS"/>
    <property type="match status" value="1"/>
</dbReference>
<evidence type="ECO:0000256" key="6">
    <source>
        <dbReference type="ARBA" id="ARBA00015850"/>
    </source>
</evidence>
<evidence type="ECO:0000256" key="12">
    <source>
        <dbReference type="ARBA" id="ARBA00022989"/>
    </source>
</evidence>
<dbReference type="OrthoDB" id="9794223at2"/>
<keyword evidence="12 19" id="KW-1133">Transmembrane helix</keyword>
<keyword evidence="7 19" id="KW-1003">Cell membrane</keyword>
<comment type="cofactor">
    <cofactor evidence="1 19">
        <name>Mg(2+)</name>
        <dbReference type="ChEBI" id="CHEBI:18420"/>
    </cofactor>
</comment>
<keyword evidence="13 19" id="KW-0472">Membrane</keyword>
<proteinExistence type="inferred from homology"/>
<dbReference type="UniPathway" id="UPA00148">
    <property type="reaction ID" value="UER00238"/>
</dbReference>
<feature type="transmembrane region" description="Helical" evidence="19">
    <location>
        <begin position="231"/>
        <end position="250"/>
    </location>
</feature>
<dbReference type="GO" id="GO:0051073">
    <property type="term" value="F:adenosylcobinamide-GDP ribazoletransferase activity"/>
    <property type="evidence" value="ECO:0007669"/>
    <property type="project" value="UniProtKB-UniRule"/>
</dbReference>
<dbReference type="AlphaFoldDB" id="A0A2L1GKN3"/>
<dbReference type="EC" id="2.7.8.26" evidence="5 19"/>
<reference evidence="20 21" key="1">
    <citation type="journal article" date="2018" name="MBio">
        <title>Insights into the evolution of host association through the isolation and characterization of a novel human periodontal pathobiont, Desulfobulbus oralis.</title>
        <authorList>
            <person name="Cross K.L."/>
            <person name="Chirania P."/>
            <person name="Xiong W."/>
            <person name="Beall C.J."/>
            <person name="Elkins J.G."/>
            <person name="Giannone R.J."/>
            <person name="Griffen A.L."/>
            <person name="Guss A.M."/>
            <person name="Hettich R.L."/>
            <person name="Joshi S.S."/>
            <person name="Mokrzan E.M."/>
            <person name="Martin R.K."/>
            <person name="Zhulin I.B."/>
            <person name="Leys E.J."/>
            <person name="Podar M."/>
        </authorList>
    </citation>
    <scope>NUCLEOTIDE SEQUENCE [LARGE SCALE GENOMIC DNA]</scope>
    <source>
        <strain evidence="20 21">ORNL</strain>
    </source>
</reference>
<gene>
    <name evidence="19" type="primary">cobS</name>
    <name evidence="20" type="ORF">CAY53_00740</name>
</gene>
<sequence>MAALILMIQFMTRYPLPGEVPFTAENFVCGMKWMPLVGLLIGLPAAALFGLAARFFDANLAAFFAVLALILITGGLHLDGLGDTADGLFSNRSPEKMLHIMRDPATGANGVVAIVLALLFPWLILSALPTRWAVPALLAAPIAGRMALTWHAAAAGYARNSPGLGAFVDQVGSREALRATLLALVLLLPICLSTPNPLPLLVCTMAACMALAVGFARFLTKKLGGITGDTIGATIELSEIATFFIFYLFWKLA</sequence>
<comment type="subcellular location">
    <subcellularLocation>
        <location evidence="2 19">Cell membrane</location>
        <topology evidence="2 19">Multi-pass membrane protein</topology>
    </subcellularLocation>
</comment>
<keyword evidence="9 19" id="KW-0808">Transferase</keyword>
<name>A0A2L1GKN3_9BACT</name>
<comment type="catalytic activity">
    <reaction evidence="17 19">
        <text>alpha-ribazole + adenosylcob(III)inamide-GDP = adenosylcob(III)alamin + GMP + H(+)</text>
        <dbReference type="Rhea" id="RHEA:16049"/>
        <dbReference type="ChEBI" id="CHEBI:10329"/>
        <dbReference type="ChEBI" id="CHEBI:15378"/>
        <dbReference type="ChEBI" id="CHEBI:18408"/>
        <dbReference type="ChEBI" id="CHEBI:58115"/>
        <dbReference type="ChEBI" id="CHEBI:60487"/>
        <dbReference type="EC" id="2.7.8.26"/>
    </reaction>
</comment>
<evidence type="ECO:0000256" key="4">
    <source>
        <dbReference type="ARBA" id="ARBA00010561"/>
    </source>
</evidence>
<feature type="transmembrane region" description="Helical" evidence="19">
    <location>
        <begin position="33"/>
        <end position="53"/>
    </location>
</feature>
<comment type="function">
    <text evidence="14 19">Joins adenosylcobinamide-GDP and alpha-ribazole to generate adenosylcobalamin (Ado-cobalamin). Also synthesizes adenosylcobalamin 5'-phosphate from adenosylcobinamide-GDP and alpha-ribazole 5'-phosphate.</text>
</comment>
<keyword evidence="10 19" id="KW-0812">Transmembrane</keyword>
<evidence type="ECO:0000256" key="5">
    <source>
        <dbReference type="ARBA" id="ARBA00013200"/>
    </source>
</evidence>
<evidence type="ECO:0000256" key="7">
    <source>
        <dbReference type="ARBA" id="ARBA00022475"/>
    </source>
</evidence>
<keyword evidence="21" id="KW-1185">Reference proteome</keyword>
<dbReference type="GO" id="GO:0009236">
    <property type="term" value="P:cobalamin biosynthetic process"/>
    <property type="evidence" value="ECO:0007669"/>
    <property type="project" value="UniProtKB-UniRule"/>
</dbReference>
<dbReference type="Proteomes" id="UP000239867">
    <property type="component" value="Chromosome"/>
</dbReference>
<dbReference type="KEGG" id="deo:CAY53_00740"/>
<dbReference type="GO" id="GO:0008818">
    <property type="term" value="F:cobalamin 5'-phosphate synthase activity"/>
    <property type="evidence" value="ECO:0007669"/>
    <property type="project" value="UniProtKB-UniRule"/>
</dbReference>
<comment type="similarity">
    <text evidence="4 19">Belongs to the CobS family.</text>
</comment>
<evidence type="ECO:0000256" key="16">
    <source>
        <dbReference type="ARBA" id="ARBA00032853"/>
    </source>
</evidence>